<gene>
    <name evidence="2" type="ORF">BN948_02628</name>
</gene>
<evidence type="ECO:0000313" key="3">
    <source>
        <dbReference type="Proteomes" id="UP000028878"/>
    </source>
</evidence>
<name>A0A1L1PS76_HYDIT</name>
<sequence length="75" mass="8527">MAAPTPIDQITDKVERLLLRHEELQRTNALLVEQVHALQAERDSLKSRLMAARARIDALLERLPGASADERKERT</sequence>
<evidence type="ECO:0000313" key="2">
    <source>
        <dbReference type="EMBL" id="CDN88195.1"/>
    </source>
</evidence>
<dbReference type="Proteomes" id="UP000028878">
    <property type="component" value="Unassembled WGS sequence"/>
</dbReference>
<protein>
    <recommendedName>
        <fullName evidence="4">DUF904 domain-containing protein</fullName>
    </recommendedName>
</protein>
<evidence type="ECO:0008006" key="4">
    <source>
        <dbReference type="Google" id="ProtNLM"/>
    </source>
</evidence>
<accession>A0A1L1PS76</accession>
<organism evidence="2 3">
    <name type="scientific">Hydrogenophaga intermedia</name>
    <dbReference type="NCBI Taxonomy" id="65786"/>
    <lineage>
        <taxon>Bacteria</taxon>
        <taxon>Pseudomonadati</taxon>
        <taxon>Pseudomonadota</taxon>
        <taxon>Betaproteobacteria</taxon>
        <taxon>Burkholderiales</taxon>
        <taxon>Comamonadaceae</taxon>
        <taxon>Hydrogenophaga</taxon>
    </lineage>
</organism>
<reference evidence="3" key="1">
    <citation type="submission" date="2014-11" db="EMBL/GenBank/DDBJ databases">
        <title>Draft genome sequence of Hydrogenophaga intermedia S1.</title>
        <authorList>
            <person name="Gan H.M."/>
            <person name="Chew T.H."/>
            <person name="Stolz A."/>
        </authorList>
    </citation>
    <scope>NUCLEOTIDE SEQUENCE [LARGE SCALE GENOMIC DNA]</scope>
    <source>
        <strain evidence="3">S1</strain>
    </source>
</reference>
<proteinExistence type="predicted"/>
<dbReference type="RefSeq" id="WP_009520671.1">
    <property type="nucleotide sequence ID" value="NZ_CCAE010000020.1"/>
</dbReference>
<feature type="coiled-coil region" evidence="1">
    <location>
        <begin position="7"/>
        <end position="62"/>
    </location>
</feature>
<dbReference type="AlphaFoldDB" id="A0A1L1PS76"/>
<keyword evidence="3" id="KW-1185">Reference proteome</keyword>
<keyword evidence="1" id="KW-0175">Coiled coil</keyword>
<evidence type="ECO:0000256" key="1">
    <source>
        <dbReference type="SAM" id="Coils"/>
    </source>
</evidence>
<dbReference type="EMBL" id="CCAE010000020">
    <property type="protein sequence ID" value="CDN88195.1"/>
    <property type="molecule type" value="Genomic_DNA"/>
</dbReference>